<dbReference type="InterPro" id="IPR036249">
    <property type="entry name" value="Thioredoxin-like_sf"/>
</dbReference>
<comment type="caution">
    <text evidence="4">The sequence shown here is derived from an EMBL/GenBank/DDBJ whole genome shotgun (WGS) entry which is preliminary data.</text>
</comment>
<comment type="similarity">
    <text evidence="1">Belongs to the GST superfamily. Zeta family.</text>
</comment>
<dbReference type="Pfam" id="PF13409">
    <property type="entry name" value="GST_N_2"/>
    <property type="match status" value="1"/>
</dbReference>
<dbReference type="GO" id="GO:0005737">
    <property type="term" value="C:cytoplasm"/>
    <property type="evidence" value="ECO:0007669"/>
    <property type="project" value="InterPro"/>
</dbReference>
<gene>
    <name evidence="4" type="ORF">THRCLA_03098</name>
</gene>
<dbReference type="PROSITE" id="PS50404">
    <property type="entry name" value="GST_NTER"/>
    <property type="match status" value="1"/>
</dbReference>
<dbReference type="GO" id="GO:0006559">
    <property type="term" value="P:L-phenylalanine catabolic process"/>
    <property type="evidence" value="ECO:0007669"/>
    <property type="project" value="TreeGrafter"/>
</dbReference>
<dbReference type="EMBL" id="JNBS01000571">
    <property type="protein sequence ID" value="OQS04688.1"/>
    <property type="molecule type" value="Genomic_DNA"/>
</dbReference>
<dbReference type="PANTHER" id="PTHR42673:SF4">
    <property type="entry name" value="MALEYLACETOACETATE ISOMERASE"/>
    <property type="match status" value="1"/>
</dbReference>
<dbReference type="PANTHER" id="PTHR42673">
    <property type="entry name" value="MALEYLACETOACETATE ISOMERASE"/>
    <property type="match status" value="1"/>
</dbReference>
<dbReference type="STRING" id="74557.A0A1W0A370"/>
<evidence type="ECO:0000259" key="2">
    <source>
        <dbReference type="PROSITE" id="PS50404"/>
    </source>
</evidence>
<dbReference type="AlphaFoldDB" id="A0A1W0A370"/>
<proteinExistence type="inferred from homology"/>
<dbReference type="FunFam" id="1.20.1050.10:FF:000017">
    <property type="entry name" value="Maleylacetoacetate isomerase"/>
    <property type="match status" value="1"/>
</dbReference>
<dbReference type="Gene3D" id="1.20.1050.10">
    <property type="match status" value="1"/>
</dbReference>
<feature type="domain" description="GST N-terminal" evidence="2">
    <location>
        <begin position="1"/>
        <end position="80"/>
    </location>
</feature>
<dbReference type="SUPFAM" id="SSF47616">
    <property type="entry name" value="GST C-terminal domain-like"/>
    <property type="match status" value="1"/>
</dbReference>
<dbReference type="Gene3D" id="3.40.30.10">
    <property type="entry name" value="Glutaredoxin"/>
    <property type="match status" value="1"/>
</dbReference>
<dbReference type="PROSITE" id="PS50405">
    <property type="entry name" value="GST_CTER"/>
    <property type="match status" value="1"/>
</dbReference>
<evidence type="ECO:0000259" key="3">
    <source>
        <dbReference type="PROSITE" id="PS50405"/>
    </source>
</evidence>
<dbReference type="InterPro" id="IPR036282">
    <property type="entry name" value="Glutathione-S-Trfase_C_sf"/>
</dbReference>
<dbReference type="InterPro" id="IPR004045">
    <property type="entry name" value="Glutathione_S-Trfase_N"/>
</dbReference>
<keyword evidence="5" id="KW-1185">Reference proteome</keyword>
<dbReference type="SFLD" id="SFLDG00358">
    <property type="entry name" value="Main_(cytGST)"/>
    <property type="match status" value="1"/>
</dbReference>
<dbReference type="Proteomes" id="UP000243217">
    <property type="component" value="Unassembled WGS sequence"/>
</dbReference>
<dbReference type="GO" id="GO:0006749">
    <property type="term" value="P:glutathione metabolic process"/>
    <property type="evidence" value="ECO:0007669"/>
    <property type="project" value="TreeGrafter"/>
</dbReference>
<dbReference type="InterPro" id="IPR040079">
    <property type="entry name" value="Glutathione_S-Trfase"/>
</dbReference>
<sequence length="214" mass="24335">MKPILFSYWRSSCSFRVRIGLALKEIDYEYRAVTGDTIDSEEYFKLNPSKKVPTLCIDDDVFTQSGAILEYLDETKPEIPLLPSDPKLRAKVRAFCMIIGADIQPLQNIAVVEDIADLVEESKRKETKEKWVNYWMLRGFTALEASLKKYSGKYSFGDEITLADVFLYPQVVNAQIYQVNLSAYPNIKRVSEGLADHPAFIAAHPNNMPDCPQP</sequence>
<dbReference type="SFLD" id="SFLDS00019">
    <property type="entry name" value="Glutathione_Transferase_(cytos"/>
    <property type="match status" value="1"/>
</dbReference>
<dbReference type="GO" id="GO:0016034">
    <property type="term" value="F:maleylacetoacetate isomerase activity"/>
    <property type="evidence" value="ECO:0007669"/>
    <property type="project" value="TreeGrafter"/>
</dbReference>
<dbReference type="InterPro" id="IPR005955">
    <property type="entry name" value="GST_Zeta"/>
</dbReference>
<evidence type="ECO:0000256" key="1">
    <source>
        <dbReference type="ARBA" id="ARBA00010007"/>
    </source>
</evidence>
<protein>
    <submittedName>
        <fullName evidence="4">Maleylacetoacetate isomerase</fullName>
    </submittedName>
</protein>
<evidence type="ECO:0000313" key="4">
    <source>
        <dbReference type="EMBL" id="OQS04688.1"/>
    </source>
</evidence>
<dbReference type="GO" id="GO:0004364">
    <property type="term" value="F:glutathione transferase activity"/>
    <property type="evidence" value="ECO:0007669"/>
    <property type="project" value="TreeGrafter"/>
</dbReference>
<feature type="domain" description="GST C-terminal" evidence="3">
    <location>
        <begin position="85"/>
        <end position="213"/>
    </location>
</feature>
<dbReference type="Pfam" id="PF14497">
    <property type="entry name" value="GST_C_3"/>
    <property type="match status" value="1"/>
</dbReference>
<evidence type="ECO:0000313" key="5">
    <source>
        <dbReference type="Proteomes" id="UP000243217"/>
    </source>
</evidence>
<dbReference type="OrthoDB" id="69248at2759"/>
<dbReference type="InterPro" id="IPR010987">
    <property type="entry name" value="Glutathione-S-Trfase_C-like"/>
</dbReference>
<dbReference type="CDD" id="cd03191">
    <property type="entry name" value="GST_C_Zeta"/>
    <property type="match status" value="1"/>
</dbReference>
<reference evidence="4 5" key="1">
    <citation type="journal article" date="2014" name="Genome Biol. Evol.">
        <title>The secreted proteins of Achlya hypogyna and Thraustotheca clavata identify the ancestral oomycete secretome and reveal gene acquisitions by horizontal gene transfer.</title>
        <authorList>
            <person name="Misner I."/>
            <person name="Blouin N."/>
            <person name="Leonard G."/>
            <person name="Richards T.A."/>
            <person name="Lane C.E."/>
        </authorList>
    </citation>
    <scope>NUCLEOTIDE SEQUENCE [LARGE SCALE GENOMIC DNA]</scope>
    <source>
        <strain evidence="4 5">ATCC 34112</strain>
    </source>
</reference>
<dbReference type="SUPFAM" id="SSF52833">
    <property type="entry name" value="Thioredoxin-like"/>
    <property type="match status" value="1"/>
</dbReference>
<accession>A0A1W0A370</accession>
<name>A0A1W0A370_9STRA</name>
<keyword evidence="4" id="KW-0413">Isomerase</keyword>
<organism evidence="4 5">
    <name type="scientific">Thraustotheca clavata</name>
    <dbReference type="NCBI Taxonomy" id="74557"/>
    <lineage>
        <taxon>Eukaryota</taxon>
        <taxon>Sar</taxon>
        <taxon>Stramenopiles</taxon>
        <taxon>Oomycota</taxon>
        <taxon>Saprolegniomycetes</taxon>
        <taxon>Saprolegniales</taxon>
        <taxon>Achlyaceae</taxon>
        <taxon>Thraustotheca</taxon>
    </lineage>
</organism>
<dbReference type="InterPro" id="IPR004046">
    <property type="entry name" value="GST_C"/>
</dbReference>
<dbReference type="InterPro" id="IPR034330">
    <property type="entry name" value="GST_Zeta_C"/>
</dbReference>
<dbReference type="NCBIfam" id="TIGR01262">
    <property type="entry name" value="maiA"/>
    <property type="match status" value="1"/>
</dbReference>